<gene>
    <name evidence="1" type="ORF">JI435_423570</name>
</gene>
<reference evidence="2" key="1">
    <citation type="journal article" date="2021" name="BMC Genomics">
        <title>Chromosome-level genome assembly and manually-curated proteome of model necrotroph Parastagonospora nodorum Sn15 reveals a genome-wide trove of candidate effector homologs, and redundancy of virulence-related functions within an accessory chromosome.</title>
        <authorList>
            <person name="Bertazzoni S."/>
            <person name="Jones D.A.B."/>
            <person name="Phan H.T."/>
            <person name="Tan K.-C."/>
            <person name="Hane J.K."/>
        </authorList>
    </citation>
    <scope>NUCLEOTIDE SEQUENCE [LARGE SCALE GENOMIC DNA]</scope>
    <source>
        <strain evidence="2">SN15 / ATCC MYA-4574 / FGSC 10173)</strain>
    </source>
</reference>
<sequence length="72" mass="7892">MWPEQRSKQAVYFLQSSCTRASSSLGFGTLLLQTRFGGATPTHCPGTADRQKGCLIWTAWPLWRSDSGVSNG</sequence>
<name>A0A7U2IBB7_PHANO</name>
<dbReference type="EMBL" id="CP069043">
    <property type="protein sequence ID" value="QRD06714.1"/>
    <property type="molecule type" value="Genomic_DNA"/>
</dbReference>
<evidence type="ECO:0000313" key="2">
    <source>
        <dbReference type="Proteomes" id="UP000663193"/>
    </source>
</evidence>
<keyword evidence="2" id="KW-1185">Reference proteome</keyword>
<evidence type="ECO:0000313" key="1">
    <source>
        <dbReference type="EMBL" id="QRD06714.1"/>
    </source>
</evidence>
<protein>
    <submittedName>
        <fullName evidence="1">Uncharacterized protein</fullName>
    </submittedName>
</protein>
<accession>A0A7U2IBB7</accession>
<dbReference type="Proteomes" id="UP000663193">
    <property type="component" value="Chromosome 21"/>
</dbReference>
<proteinExistence type="predicted"/>
<organism evidence="1 2">
    <name type="scientific">Phaeosphaeria nodorum (strain SN15 / ATCC MYA-4574 / FGSC 10173)</name>
    <name type="common">Glume blotch fungus</name>
    <name type="synonym">Parastagonospora nodorum</name>
    <dbReference type="NCBI Taxonomy" id="321614"/>
    <lineage>
        <taxon>Eukaryota</taxon>
        <taxon>Fungi</taxon>
        <taxon>Dikarya</taxon>
        <taxon>Ascomycota</taxon>
        <taxon>Pezizomycotina</taxon>
        <taxon>Dothideomycetes</taxon>
        <taxon>Pleosporomycetidae</taxon>
        <taxon>Pleosporales</taxon>
        <taxon>Pleosporineae</taxon>
        <taxon>Phaeosphaeriaceae</taxon>
        <taxon>Parastagonospora</taxon>
    </lineage>
</organism>
<dbReference type="AlphaFoldDB" id="A0A7U2IBB7"/>
<dbReference type="VEuPathDB" id="FungiDB:JI435_423570"/>